<dbReference type="Gene3D" id="3.40.50.300">
    <property type="entry name" value="P-loop containing nucleotide triphosphate hydrolases"/>
    <property type="match status" value="2"/>
</dbReference>
<evidence type="ECO:0000259" key="19">
    <source>
        <dbReference type="PROSITE" id="PS51193"/>
    </source>
</evidence>
<feature type="compositionally biased region" description="Polar residues" evidence="18">
    <location>
        <begin position="1143"/>
        <end position="1160"/>
    </location>
</feature>
<dbReference type="InterPro" id="IPR014013">
    <property type="entry name" value="Helic_SF1/SF2_ATP-bd_DinG/Rad3"/>
</dbReference>
<feature type="region of interest" description="Disordered" evidence="18">
    <location>
        <begin position="482"/>
        <end position="504"/>
    </location>
</feature>
<evidence type="ECO:0000256" key="4">
    <source>
        <dbReference type="ARBA" id="ARBA00022723"/>
    </source>
</evidence>
<keyword evidence="7" id="KW-0378">Hydrolase</keyword>
<feature type="compositionally biased region" description="Pro residues" evidence="18">
    <location>
        <begin position="389"/>
        <end position="405"/>
    </location>
</feature>
<feature type="compositionally biased region" description="Low complexity" evidence="18">
    <location>
        <begin position="1114"/>
        <end position="1140"/>
    </location>
</feature>
<feature type="compositionally biased region" description="Gly residues" evidence="18">
    <location>
        <begin position="969"/>
        <end position="988"/>
    </location>
</feature>
<feature type="compositionally biased region" description="Low complexity" evidence="18">
    <location>
        <begin position="1594"/>
        <end position="1625"/>
    </location>
</feature>
<evidence type="ECO:0000256" key="17">
    <source>
        <dbReference type="ARBA" id="ARBA00073810"/>
    </source>
</evidence>
<feature type="compositionally biased region" description="Basic residues" evidence="18">
    <location>
        <begin position="1347"/>
        <end position="1356"/>
    </location>
</feature>
<comment type="catalytic activity">
    <reaction evidence="16">
        <text>ATP + H2O = ADP + phosphate + H(+)</text>
        <dbReference type="Rhea" id="RHEA:13065"/>
        <dbReference type="ChEBI" id="CHEBI:15377"/>
        <dbReference type="ChEBI" id="CHEBI:15378"/>
        <dbReference type="ChEBI" id="CHEBI:30616"/>
        <dbReference type="ChEBI" id="CHEBI:43474"/>
        <dbReference type="ChEBI" id="CHEBI:456216"/>
    </reaction>
</comment>
<keyword evidence="21" id="KW-1185">Reference proteome</keyword>
<evidence type="ECO:0000256" key="8">
    <source>
        <dbReference type="ARBA" id="ARBA00022806"/>
    </source>
</evidence>
<dbReference type="GO" id="GO:0016818">
    <property type="term" value="F:hydrolase activity, acting on acid anhydrides, in phosphorus-containing anhydrides"/>
    <property type="evidence" value="ECO:0007669"/>
    <property type="project" value="InterPro"/>
</dbReference>
<keyword evidence="4" id="KW-0479">Metal-binding</keyword>
<protein>
    <recommendedName>
        <fullName evidence="17">Regulator of telomere elongation helicase 1 homolog</fullName>
    </recommendedName>
</protein>
<organism evidence="20 21">
    <name type="scientific">Edaphochlamys debaryana</name>
    <dbReference type="NCBI Taxonomy" id="47281"/>
    <lineage>
        <taxon>Eukaryota</taxon>
        <taxon>Viridiplantae</taxon>
        <taxon>Chlorophyta</taxon>
        <taxon>core chlorophytes</taxon>
        <taxon>Chlorophyceae</taxon>
        <taxon>CS clade</taxon>
        <taxon>Chlamydomonadales</taxon>
        <taxon>Chlamydomonadales incertae sedis</taxon>
        <taxon>Edaphochlamys</taxon>
    </lineage>
</organism>
<keyword evidence="13" id="KW-0234">DNA repair</keyword>
<dbReference type="PANTHER" id="PTHR11472:SF47">
    <property type="entry name" value="FANCONI ANEMIA GROUP J PROTEIN"/>
    <property type="match status" value="1"/>
</dbReference>
<feature type="compositionally biased region" description="Low complexity" evidence="18">
    <location>
        <begin position="1044"/>
        <end position="1055"/>
    </location>
</feature>
<dbReference type="GO" id="GO:1990918">
    <property type="term" value="P:double-strand break repair involved in meiotic recombination"/>
    <property type="evidence" value="ECO:0007669"/>
    <property type="project" value="TreeGrafter"/>
</dbReference>
<feature type="compositionally biased region" description="Low complexity" evidence="18">
    <location>
        <begin position="1198"/>
        <end position="1210"/>
    </location>
</feature>
<dbReference type="InterPro" id="IPR045028">
    <property type="entry name" value="DinG/Rad3-like"/>
</dbReference>
<keyword evidence="3" id="KW-0004">4Fe-4S</keyword>
<dbReference type="Pfam" id="PF13307">
    <property type="entry name" value="Helicase_C_2"/>
    <property type="match status" value="1"/>
</dbReference>
<name>A0A836C081_9CHLO</name>
<dbReference type="GO" id="GO:0006289">
    <property type="term" value="P:nucleotide-excision repair"/>
    <property type="evidence" value="ECO:0007669"/>
    <property type="project" value="TreeGrafter"/>
</dbReference>
<evidence type="ECO:0000256" key="16">
    <source>
        <dbReference type="ARBA" id="ARBA00049360"/>
    </source>
</evidence>
<feature type="compositionally biased region" description="Gly residues" evidence="18">
    <location>
        <begin position="888"/>
        <end position="898"/>
    </location>
</feature>
<evidence type="ECO:0000256" key="3">
    <source>
        <dbReference type="ARBA" id="ARBA00022485"/>
    </source>
</evidence>
<evidence type="ECO:0000256" key="18">
    <source>
        <dbReference type="SAM" id="MobiDB-lite"/>
    </source>
</evidence>
<dbReference type="InterPro" id="IPR006554">
    <property type="entry name" value="Helicase-like_DEXD_c2"/>
</dbReference>
<dbReference type="PROSITE" id="PS51193">
    <property type="entry name" value="HELICASE_ATP_BIND_2"/>
    <property type="match status" value="1"/>
</dbReference>
<accession>A0A836C081</accession>
<dbReference type="GO" id="GO:0046872">
    <property type="term" value="F:metal ion binding"/>
    <property type="evidence" value="ECO:0007669"/>
    <property type="project" value="UniProtKB-KW"/>
</dbReference>
<dbReference type="Pfam" id="PF06733">
    <property type="entry name" value="DEAD_2"/>
    <property type="match status" value="1"/>
</dbReference>
<feature type="compositionally biased region" description="Basic and acidic residues" evidence="18">
    <location>
        <begin position="1719"/>
        <end position="1742"/>
    </location>
</feature>
<keyword evidence="6" id="KW-0227">DNA damage</keyword>
<keyword evidence="12" id="KW-0238">DNA-binding</keyword>
<feature type="compositionally biased region" description="Polar residues" evidence="18">
    <location>
        <begin position="1546"/>
        <end position="1556"/>
    </location>
</feature>
<comment type="caution">
    <text evidence="20">The sequence shown here is derived from an EMBL/GenBank/DDBJ whole genome shotgun (WGS) entry which is preliminary data.</text>
</comment>
<evidence type="ECO:0000313" key="20">
    <source>
        <dbReference type="EMBL" id="KAG2494184.1"/>
    </source>
</evidence>
<feature type="compositionally biased region" description="Pro residues" evidence="18">
    <location>
        <begin position="444"/>
        <end position="461"/>
    </location>
</feature>
<feature type="compositionally biased region" description="Gly residues" evidence="18">
    <location>
        <begin position="1304"/>
        <end position="1314"/>
    </location>
</feature>
<evidence type="ECO:0000256" key="7">
    <source>
        <dbReference type="ARBA" id="ARBA00022801"/>
    </source>
</evidence>
<evidence type="ECO:0000256" key="1">
    <source>
        <dbReference type="ARBA" id="ARBA00004123"/>
    </source>
</evidence>
<evidence type="ECO:0000313" key="21">
    <source>
        <dbReference type="Proteomes" id="UP000612055"/>
    </source>
</evidence>
<feature type="compositionally biased region" description="Gly residues" evidence="18">
    <location>
        <begin position="1056"/>
        <end position="1070"/>
    </location>
</feature>
<feature type="compositionally biased region" description="Low complexity" evidence="18">
    <location>
        <begin position="1752"/>
        <end position="1764"/>
    </location>
</feature>
<comment type="subcellular location">
    <subcellularLocation>
        <location evidence="1">Nucleus</location>
    </subcellularLocation>
</comment>
<reference evidence="20" key="1">
    <citation type="journal article" date="2020" name="bioRxiv">
        <title>Comparative genomics of Chlamydomonas.</title>
        <authorList>
            <person name="Craig R.J."/>
            <person name="Hasan A.R."/>
            <person name="Ness R.W."/>
            <person name="Keightley P.D."/>
        </authorList>
    </citation>
    <scope>NUCLEOTIDE SEQUENCE</scope>
    <source>
        <strain evidence="20">CCAP 11/70</strain>
    </source>
</reference>
<feature type="compositionally biased region" description="Low complexity" evidence="18">
    <location>
        <begin position="989"/>
        <end position="999"/>
    </location>
</feature>
<dbReference type="CDD" id="cd18788">
    <property type="entry name" value="SF2_C_XPD"/>
    <property type="match status" value="1"/>
</dbReference>
<evidence type="ECO:0000256" key="15">
    <source>
        <dbReference type="ARBA" id="ARBA00023242"/>
    </source>
</evidence>
<feature type="compositionally biased region" description="Low complexity" evidence="18">
    <location>
        <begin position="1172"/>
        <end position="1187"/>
    </location>
</feature>
<dbReference type="SMART" id="SM00488">
    <property type="entry name" value="DEXDc2"/>
    <property type="match status" value="1"/>
</dbReference>
<evidence type="ECO:0000256" key="12">
    <source>
        <dbReference type="ARBA" id="ARBA00023125"/>
    </source>
</evidence>
<dbReference type="OrthoDB" id="19182at2759"/>
<feature type="compositionally biased region" description="Low complexity" evidence="18">
    <location>
        <begin position="1637"/>
        <end position="1647"/>
    </location>
</feature>
<dbReference type="GO" id="GO:0005634">
    <property type="term" value="C:nucleus"/>
    <property type="evidence" value="ECO:0007669"/>
    <property type="project" value="UniProtKB-SubCell"/>
</dbReference>
<feature type="compositionally biased region" description="Low complexity" evidence="18">
    <location>
        <begin position="1220"/>
        <end position="1234"/>
    </location>
</feature>
<evidence type="ECO:0000256" key="11">
    <source>
        <dbReference type="ARBA" id="ARBA00023014"/>
    </source>
</evidence>
<feature type="region of interest" description="Disordered" evidence="18">
    <location>
        <begin position="379"/>
        <end position="469"/>
    </location>
</feature>
<dbReference type="FunFam" id="3.40.50.300:FF:000431">
    <property type="entry name" value="Regulator of telomere elongation helicase 1"/>
    <property type="match status" value="1"/>
</dbReference>
<evidence type="ECO:0000256" key="5">
    <source>
        <dbReference type="ARBA" id="ARBA00022741"/>
    </source>
</evidence>
<feature type="domain" description="Helicase ATP-binding" evidence="19">
    <location>
        <begin position="1"/>
        <end position="267"/>
    </location>
</feature>
<keyword evidence="5" id="KW-0547">Nucleotide-binding</keyword>
<feature type="compositionally biased region" description="Basic and acidic residues" evidence="18">
    <location>
        <begin position="1441"/>
        <end position="1454"/>
    </location>
</feature>
<evidence type="ECO:0000256" key="6">
    <source>
        <dbReference type="ARBA" id="ARBA00022763"/>
    </source>
</evidence>
<feature type="compositionally biased region" description="Gly residues" evidence="18">
    <location>
        <begin position="1029"/>
        <end position="1043"/>
    </location>
</feature>
<feature type="compositionally biased region" description="Basic residues" evidence="18">
    <location>
        <begin position="482"/>
        <end position="492"/>
    </location>
</feature>
<feature type="compositionally biased region" description="Low complexity" evidence="18">
    <location>
        <begin position="1557"/>
        <end position="1567"/>
    </location>
</feature>
<feature type="compositionally biased region" description="Gly residues" evidence="18">
    <location>
        <begin position="1568"/>
        <end position="1577"/>
    </location>
</feature>
<dbReference type="GO" id="GO:0005524">
    <property type="term" value="F:ATP binding"/>
    <property type="evidence" value="ECO:0007669"/>
    <property type="project" value="UniProtKB-KW"/>
</dbReference>
<dbReference type="GO" id="GO:0003677">
    <property type="term" value="F:DNA binding"/>
    <property type="evidence" value="ECO:0007669"/>
    <property type="project" value="UniProtKB-KW"/>
</dbReference>
<feature type="compositionally biased region" description="Pro residues" evidence="18">
    <location>
        <begin position="1188"/>
        <end position="1197"/>
    </location>
</feature>
<dbReference type="GO" id="GO:0003678">
    <property type="term" value="F:DNA helicase activity"/>
    <property type="evidence" value="ECO:0007669"/>
    <property type="project" value="InterPro"/>
</dbReference>
<feature type="compositionally biased region" description="Pro residues" evidence="18">
    <location>
        <begin position="1235"/>
        <end position="1245"/>
    </location>
</feature>
<feature type="compositionally biased region" description="Low complexity" evidence="18">
    <location>
        <begin position="432"/>
        <end position="443"/>
    </location>
</feature>
<keyword evidence="9" id="KW-0067">ATP-binding</keyword>
<dbReference type="NCBIfam" id="TIGR00604">
    <property type="entry name" value="rad3"/>
    <property type="match status" value="1"/>
</dbReference>
<keyword evidence="10" id="KW-0408">Iron</keyword>
<feature type="compositionally biased region" description="Low complexity" evidence="18">
    <location>
        <begin position="1501"/>
        <end position="1513"/>
    </location>
</feature>
<dbReference type="EMBL" id="JAEHOE010000032">
    <property type="protein sequence ID" value="KAG2494184.1"/>
    <property type="molecule type" value="Genomic_DNA"/>
</dbReference>
<evidence type="ECO:0000256" key="10">
    <source>
        <dbReference type="ARBA" id="ARBA00023004"/>
    </source>
</evidence>
<keyword evidence="11" id="KW-0411">Iron-sulfur</keyword>
<feature type="compositionally biased region" description="Pro residues" evidence="18">
    <location>
        <begin position="1484"/>
        <end position="1500"/>
    </location>
</feature>
<evidence type="ECO:0000256" key="2">
    <source>
        <dbReference type="ARBA" id="ARBA00009146"/>
    </source>
</evidence>
<proteinExistence type="inferred from homology"/>
<keyword evidence="14" id="KW-0413">Isomerase</keyword>
<comment type="similarity">
    <text evidence="2">Belongs to the helicase family. RAD3/XPD subfamily.</text>
</comment>
<evidence type="ECO:0000256" key="14">
    <source>
        <dbReference type="ARBA" id="ARBA00023235"/>
    </source>
</evidence>
<dbReference type="SMART" id="SM00491">
    <property type="entry name" value="HELICc2"/>
    <property type="match status" value="1"/>
</dbReference>
<sequence length="1795" mass="184175">MSAKFAAGAVGPDGKGQAAGGGAYGSAEDYADDDDFAPPGAAAGSSKRRGDATTAQPIYAGGTDKGCPEDEDTPPPPPRIFFASRTHSQIAQVVRELKRSGYKPSMAILAAKQHYCVNKAVIRTGRVDEECERLHKETAYGCSFRSKATKGGRPPGYSSKVHDIEELAAACRTQKMCAYFTARDMALTAELVFCPYSYLLDPVVRAALGLDVKGAVLIFDEAHNMEDVCREGGSMDLDLDALREVEAAFRAAAELTGKPETYLPLAEALARLNAWLARFEGSAQGMAAAGFEEHEAVWQGGRALAALEEAGLGPTALPALRQAYAQAKAYEEKATFTTEGDAAAEAIPSNVSHPGAGGAALGTVGRLLTVLRLMYSPASQHPGAAAGGPPRPPAPPQPRPPPRGPAMPDTQPQPAGPSTQAAALAGGGGFIPTQGARGGTAAPAGPPAGAPRGPGPLPAPVAPQRDNSGDYRVVVKRWIAHGAKDRRKARSRMRQDDQAPGGGAPGAAVSLGLWCFNPAVAFRDLAGAAHSVVLTSGTLAPLDSFASELGTEFHVRLEAPHVVDMSRQVWAGVVPRGPSGGVLSATFKESATFRFQDEAGEAIVRYCQVIPDGVLLFMPSYGLLDKLTTRWKATGLWSRLEAQKAVVVEGREAGRGFEESMAAYYAAVKSGRGALFMAVCRGKASEGIDFADQHARGVILLGIPFPAIKDTKVRLKKEYNDAGSGPSSGRPPSQRLLSGDAWYSQQAFRALNQAVGRCIRHKYDYGAILLLDERFRGQGRQQQLSRWVRAAVKVHDDFESSVAGVTAFFAGLAADPPRPPAPALPPAGADPAPPVSAPAAEATSDKDKEKDKGGRRRGKDRQQEQQQRANEAVPVKAGAGGKAREGAGGKGAGKGKGGMELQYEEDVVPPPDQQPQLHQQQRGAGQAQASGKGGVSAWAKPQPAELFARFRMGTRGSGQPGAGAASAHGGCGDAPCGAGGGGAGGAGWSGAAAAGVAPGPSHRGPHDSRGAEQAGPGASGPTAWAPDGPGLGPSSGAGAGWGAAGWQPQQRQPHNGGPGHGWPRNGGPGPGTQHATQAYAPHPRDAPALAPRPCANRQSGASEGFGPTDPGVGAAAPSPVQWPAAQQQQQPAAWGEAAPPQTGPSAPAQQWGSWAQQPHVPTTPLGEGSGWPGPSVGGPHAPAGTPGPAWPSGPSPGPQSGAEAAGPGASWHGPSPPGAQPQAPCGTPTPGRRPAWPPHAAPGPWPCAAQQPGPGFTPPPAQQPQQHPEYGNGGNGPQPPPWAPGGPPAGTPPPQRPGWPALGQGQGPEQGQGQGWHSAANPQQRPAEEPRQEPGPQWPQHNAMPPPHHHHHHHHQTQPPRQDAWAPHQPSISGQHQAWLGQRPNGAWAQPCQQPPSGQHTSGGWHQRPPTAGPNSHWRGQGPHASQPQPQSQQGPWPEPSGHRPVDCGPEERPWGAASQWQAPQTHPTQGQGWQGWPQGQGPQPGPSQGPSQHPLPQPPAQGQRQQWQAQGGQQQGGPWHGQGQASTWQAHAPAPSGQPAPQRPPSSWQRGSTCTQAQGQQPPWAQGGHGGNGAWGQPGPEAPSGSGGGTGEGWAAATQPSAAAGPAPGSLQGQGQLPLRQGSSHNTAGPPGTREQPQAPAPQRGWAQGGGGSWAAAPSGDTAPGAAGSSCTGFVGGQGPSACMPPPSARPGGGPRAAAGGAAGAGGALPVRPPVKRLTSDRAREAAAKRQRQQEEQEQKQKQQGPKQSQPAGGKKAGATAAPGGRGTDRTGPDAAGVRTGGPYLESDSDDDFM</sequence>
<dbReference type="GO" id="GO:0051539">
    <property type="term" value="F:4 iron, 4 sulfur cluster binding"/>
    <property type="evidence" value="ECO:0007669"/>
    <property type="project" value="UniProtKB-KW"/>
</dbReference>
<evidence type="ECO:0000256" key="9">
    <source>
        <dbReference type="ARBA" id="ARBA00022840"/>
    </source>
</evidence>
<feature type="compositionally biased region" description="Polar residues" evidence="18">
    <location>
        <begin position="1391"/>
        <end position="1404"/>
    </location>
</feature>
<keyword evidence="8" id="KW-0347">Helicase</keyword>
<dbReference type="InterPro" id="IPR013020">
    <property type="entry name" value="Rad3/Chl1-like"/>
</dbReference>
<dbReference type="Proteomes" id="UP000612055">
    <property type="component" value="Unassembled WGS sequence"/>
</dbReference>
<dbReference type="InterPro" id="IPR006555">
    <property type="entry name" value="ATP-dep_Helicase_C"/>
</dbReference>
<keyword evidence="15" id="KW-0539">Nucleus</keyword>
<feature type="region of interest" description="Disordered" evidence="18">
    <location>
        <begin position="819"/>
        <end position="1795"/>
    </location>
</feature>
<feature type="compositionally biased region" description="Low complexity" evidence="18">
    <location>
        <begin position="1464"/>
        <end position="1483"/>
    </location>
</feature>
<gene>
    <name evidence="20" type="ORF">HYH03_007542</name>
</gene>
<evidence type="ECO:0000256" key="13">
    <source>
        <dbReference type="ARBA" id="ARBA00023204"/>
    </source>
</evidence>
<dbReference type="InterPro" id="IPR010614">
    <property type="entry name" value="RAD3-like_helicase_DEAD"/>
</dbReference>
<feature type="compositionally biased region" description="Polar residues" evidence="18">
    <location>
        <begin position="410"/>
        <end position="421"/>
    </location>
</feature>
<feature type="compositionally biased region" description="Basic and acidic residues" evidence="18">
    <location>
        <begin position="843"/>
        <end position="852"/>
    </location>
</feature>
<feature type="compositionally biased region" description="Gly residues" evidence="18">
    <location>
        <begin position="1692"/>
        <end position="1708"/>
    </location>
</feature>
<feature type="region of interest" description="Disordered" evidence="18">
    <location>
        <begin position="1"/>
        <end position="81"/>
    </location>
</feature>
<feature type="compositionally biased region" description="Gly residues" evidence="18">
    <location>
        <begin position="11"/>
        <end position="24"/>
    </location>
</feature>
<feature type="compositionally biased region" description="Pro residues" evidence="18">
    <location>
        <begin position="1277"/>
        <end position="1297"/>
    </location>
</feature>
<dbReference type="InterPro" id="IPR027417">
    <property type="entry name" value="P-loop_NTPase"/>
</dbReference>
<feature type="compositionally biased region" description="Low complexity" evidence="18">
    <location>
        <begin position="1420"/>
        <end position="1436"/>
    </location>
</feature>
<feature type="compositionally biased region" description="Low complexity" evidence="18">
    <location>
        <begin position="914"/>
        <end position="930"/>
    </location>
</feature>
<dbReference type="PANTHER" id="PTHR11472">
    <property type="entry name" value="DNA REPAIR DEAD HELICASE RAD3/XP-D SUBFAMILY MEMBER"/>
    <property type="match status" value="1"/>
</dbReference>